<dbReference type="RefSeq" id="WP_063477414.1">
    <property type="nucleotide sequence ID" value="NZ_LWMH01000001.1"/>
</dbReference>
<reference evidence="1" key="1">
    <citation type="journal article" date="2016" name="Genome Announc.">
        <title>Draft genomes of two strains of Paenibacillus glucanolyticus with capability to degrade lignocellulose.</title>
        <authorList>
            <person name="Mathews S.L."/>
            <person name="Pawlak J."/>
            <person name="Grunden A.M."/>
        </authorList>
    </citation>
    <scope>NUCLEOTIDE SEQUENCE [LARGE SCALE GENOMIC DNA]</scope>
    <source>
        <strain evidence="1">SLM1</strain>
    </source>
</reference>
<name>A0A168EX78_9BACL</name>
<proteinExistence type="predicted"/>
<comment type="caution">
    <text evidence="1">The sequence shown here is derived from an EMBL/GenBank/DDBJ whole genome shotgun (WGS) entry which is preliminary data.</text>
</comment>
<evidence type="ECO:0000313" key="2">
    <source>
        <dbReference type="Proteomes" id="UP000076796"/>
    </source>
</evidence>
<dbReference type="Gene3D" id="3.40.140.10">
    <property type="entry name" value="Cytidine Deaminase, domain 2"/>
    <property type="match status" value="1"/>
</dbReference>
<evidence type="ECO:0000313" key="1">
    <source>
        <dbReference type="EMBL" id="KZS44909.1"/>
    </source>
</evidence>
<protein>
    <submittedName>
        <fullName evidence="1">Uncharacterized protein</fullName>
    </submittedName>
</protein>
<organism evidence="1 2">
    <name type="scientific">Paenibacillus glucanolyticus</name>
    <dbReference type="NCBI Taxonomy" id="59843"/>
    <lineage>
        <taxon>Bacteria</taxon>
        <taxon>Bacillati</taxon>
        <taxon>Bacillota</taxon>
        <taxon>Bacilli</taxon>
        <taxon>Bacillales</taxon>
        <taxon>Paenibacillaceae</taxon>
        <taxon>Paenibacillus</taxon>
    </lineage>
</organism>
<dbReference type="AlphaFoldDB" id="A0A168EX78"/>
<keyword evidence="2" id="KW-1185">Reference proteome</keyword>
<gene>
    <name evidence="1" type="ORF">AWU65_02690</name>
</gene>
<accession>A0A168EX78</accession>
<dbReference type="EMBL" id="LWMH01000001">
    <property type="protein sequence ID" value="KZS44909.1"/>
    <property type="molecule type" value="Genomic_DNA"/>
</dbReference>
<dbReference type="OrthoDB" id="517279at2"/>
<dbReference type="Proteomes" id="UP000076796">
    <property type="component" value="Unassembled WGS sequence"/>
</dbReference>
<dbReference type="SUPFAM" id="SSF102712">
    <property type="entry name" value="JAB1/MPN domain"/>
    <property type="match status" value="1"/>
</dbReference>
<sequence>MLIYRYRDHESGLEVEFSEDILAFMLAQCTSYGNLETGGILAGYYDDTYKKAVILGSSAAPTDSKHSRTRFYRGVKGLKEWLNKLWKKEKAFYLGEWHFHPFATSKRSSIDSKQMNAISANQSMNCPEPILFIIGGDPNHKYSVSISVFFESKKSIELKEYSVEKI</sequence>